<feature type="compositionally biased region" description="Basic and acidic residues" evidence="1">
    <location>
        <begin position="132"/>
        <end position="143"/>
    </location>
</feature>
<feature type="region of interest" description="Disordered" evidence="1">
    <location>
        <begin position="62"/>
        <end position="143"/>
    </location>
</feature>
<name>A0A8H6M190_9AGAR</name>
<evidence type="ECO:0000256" key="1">
    <source>
        <dbReference type="SAM" id="MobiDB-lite"/>
    </source>
</evidence>
<sequence>MSVSTRDDDERPIPLRVANQKTYVWVVEGSRRTDLFKEFRLLFFRKRSGYSFGQGTAIIIGDSAAHKPPSSSQISQWHSEQAESMKTQLAGIESKNPKERQGGGRALSEEAQMKQKERDGRKRVAKVAKALAEGEEKQHEHKH</sequence>
<reference evidence="2 3" key="1">
    <citation type="submission" date="2020-07" db="EMBL/GenBank/DDBJ databases">
        <title>Comparative genomics of pyrophilous fungi reveals a link between fire events and developmental genes.</title>
        <authorList>
            <consortium name="DOE Joint Genome Institute"/>
            <person name="Steindorff A.S."/>
            <person name="Carver A."/>
            <person name="Calhoun S."/>
            <person name="Stillman K."/>
            <person name="Liu H."/>
            <person name="Lipzen A."/>
            <person name="Pangilinan J."/>
            <person name="Labutti K."/>
            <person name="Bruns T.D."/>
            <person name="Grigoriev I.V."/>
        </authorList>
    </citation>
    <scope>NUCLEOTIDE SEQUENCE [LARGE SCALE GENOMIC DNA]</scope>
    <source>
        <strain evidence="2 3">CBS 144469</strain>
    </source>
</reference>
<organism evidence="2 3">
    <name type="scientific">Ephemerocybe angulata</name>
    <dbReference type="NCBI Taxonomy" id="980116"/>
    <lineage>
        <taxon>Eukaryota</taxon>
        <taxon>Fungi</taxon>
        <taxon>Dikarya</taxon>
        <taxon>Basidiomycota</taxon>
        <taxon>Agaricomycotina</taxon>
        <taxon>Agaricomycetes</taxon>
        <taxon>Agaricomycetidae</taxon>
        <taxon>Agaricales</taxon>
        <taxon>Agaricineae</taxon>
        <taxon>Psathyrellaceae</taxon>
        <taxon>Ephemerocybe</taxon>
    </lineage>
</organism>
<gene>
    <name evidence="2" type="ORF">DFP72DRAFT_850577</name>
</gene>
<feature type="compositionally biased region" description="Polar residues" evidence="1">
    <location>
        <begin position="69"/>
        <end position="87"/>
    </location>
</feature>
<dbReference type="AlphaFoldDB" id="A0A8H6M190"/>
<keyword evidence="3" id="KW-1185">Reference proteome</keyword>
<dbReference type="Proteomes" id="UP000521943">
    <property type="component" value="Unassembled WGS sequence"/>
</dbReference>
<accession>A0A8H6M190</accession>
<comment type="caution">
    <text evidence="2">The sequence shown here is derived from an EMBL/GenBank/DDBJ whole genome shotgun (WGS) entry which is preliminary data.</text>
</comment>
<evidence type="ECO:0000313" key="3">
    <source>
        <dbReference type="Proteomes" id="UP000521943"/>
    </source>
</evidence>
<proteinExistence type="predicted"/>
<evidence type="ECO:0000313" key="2">
    <source>
        <dbReference type="EMBL" id="KAF6751758.1"/>
    </source>
</evidence>
<protein>
    <submittedName>
        <fullName evidence="2">Uncharacterized protein</fullName>
    </submittedName>
</protein>
<dbReference type="EMBL" id="JACGCI010000048">
    <property type="protein sequence ID" value="KAF6751758.1"/>
    <property type="molecule type" value="Genomic_DNA"/>
</dbReference>
<feature type="compositionally biased region" description="Basic and acidic residues" evidence="1">
    <location>
        <begin position="95"/>
        <end position="122"/>
    </location>
</feature>
<dbReference type="OrthoDB" id="48041at2759"/>